<keyword evidence="1" id="KW-0488">Methylation</keyword>
<gene>
    <name evidence="3" type="ORF">ACFODO_02150</name>
    <name evidence="4" type="ORF">C9E89_002105</name>
</gene>
<dbReference type="Pfam" id="PF16732">
    <property type="entry name" value="ComP_DUS"/>
    <property type="match status" value="1"/>
</dbReference>
<organism evidence="4 5">
    <name type="scientific">Acinetobacter sichuanensis</name>
    <dbReference type="NCBI Taxonomy" id="2136183"/>
    <lineage>
        <taxon>Bacteria</taxon>
        <taxon>Pseudomonadati</taxon>
        <taxon>Pseudomonadota</taxon>
        <taxon>Gammaproteobacteria</taxon>
        <taxon>Moraxellales</taxon>
        <taxon>Moraxellaceae</taxon>
        <taxon>Acinetobacter</taxon>
    </lineage>
</organism>
<evidence type="ECO:0000313" key="6">
    <source>
        <dbReference type="Proteomes" id="UP001595455"/>
    </source>
</evidence>
<evidence type="ECO:0000313" key="5">
    <source>
        <dbReference type="Proteomes" id="UP000240957"/>
    </source>
</evidence>
<dbReference type="Proteomes" id="UP001595455">
    <property type="component" value="Unassembled WGS sequence"/>
</dbReference>
<sequence>MYSVKKPFIFQSGFTLIEVMVTVVIVAILAAIAMPSYTHYIQRANIKAAQSDLVALGLVYENFYQRNLSYPSTDYSSTSALTNATTGFPQWSPTKQDVFEFSAAHTENNKGYTLTATAKSSSNLNGCSFSINEKNIRTINNCHGVTW</sequence>
<dbReference type="GO" id="GO:0043683">
    <property type="term" value="P:type IV pilus assembly"/>
    <property type="evidence" value="ECO:0007669"/>
    <property type="project" value="InterPro"/>
</dbReference>
<dbReference type="RefSeq" id="WP_107006793.1">
    <property type="nucleotide sequence ID" value="NZ_JAVIDQ010000003.1"/>
</dbReference>
<comment type="caution">
    <text evidence="4">The sequence shown here is derived from an EMBL/GenBank/DDBJ whole genome shotgun (WGS) entry which is preliminary data.</text>
</comment>
<reference evidence="3" key="1">
    <citation type="journal article" date="2014" name="Int. J. Syst. Evol. Microbiol.">
        <title>Complete genome of a new Firmicutes species belonging to the dominant human colonic microbiota ('Ruminococcus bicirculans') reveals two chromosomes and a selective capacity to utilize plant glucans.</title>
        <authorList>
            <consortium name="NISC Comparative Sequencing Program"/>
            <person name="Wegmann U."/>
            <person name="Louis P."/>
            <person name="Goesmann A."/>
            <person name="Henrissat B."/>
            <person name="Duncan S.H."/>
            <person name="Flint H.J."/>
        </authorList>
    </citation>
    <scope>NUCLEOTIDE SEQUENCE</scope>
    <source>
        <strain evidence="3">KCTC 62575</strain>
    </source>
</reference>
<dbReference type="Proteomes" id="UP000240957">
    <property type="component" value="Unassembled WGS sequence"/>
</dbReference>
<evidence type="ECO:0000313" key="4">
    <source>
        <dbReference type="EMBL" id="RFC85197.1"/>
    </source>
</evidence>
<dbReference type="SUPFAM" id="SSF54523">
    <property type="entry name" value="Pili subunits"/>
    <property type="match status" value="1"/>
</dbReference>
<dbReference type="PANTHER" id="PTHR30093:SF47">
    <property type="entry name" value="TYPE IV PILUS NON-CORE MINOR PILIN PILE"/>
    <property type="match status" value="1"/>
</dbReference>
<dbReference type="Gene3D" id="3.30.700.10">
    <property type="entry name" value="Glycoprotein, Type 4 Pilin"/>
    <property type="match status" value="1"/>
</dbReference>
<dbReference type="NCBIfam" id="TIGR02532">
    <property type="entry name" value="IV_pilin_GFxxxE"/>
    <property type="match status" value="1"/>
</dbReference>
<feature type="transmembrane region" description="Helical" evidence="2">
    <location>
        <begin position="12"/>
        <end position="33"/>
    </location>
</feature>
<keyword evidence="2" id="KW-1133">Transmembrane helix</keyword>
<name>A0A371YUR5_9GAMM</name>
<keyword evidence="2" id="KW-0812">Transmembrane</keyword>
<reference evidence="3" key="4">
    <citation type="submission" date="2024-09" db="EMBL/GenBank/DDBJ databases">
        <authorList>
            <person name="Sun Q."/>
            <person name="Mori K."/>
        </authorList>
    </citation>
    <scope>NUCLEOTIDE SEQUENCE</scope>
    <source>
        <strain evidence="3">KCTC 62575</strain>
    </source>
</reference>
<keyword evidence="2" id="KW-0472">Membrane</keyword>
<dbReference type="PANTHER" id="PTHR30093">
    <property type="entry name" value="GENERAL SECRETION PATHWAY PROTEIN G"/>
    <property type="match status" value="1"/>
</dbReference>
<dbReference type="AlphaFoldDB" id="A0A371YUR5"/>
<reference evidence="6" key="3">
    <citation type="journal article" date="2019" name="Int. J. Syst. Evol. Microbiol.">
        <title>The Global Catalogue of Microorganisms (GCM) 10K type strain sequencing project: providing services to taxonomists for standard genome sequencing and annotation.</title>
        <authorList>
            <consortium name="The Broad Institute Genomics Platform"/>
            <consortium name="The Broad Institute Genome Sequencing Center for Infectious Disease"/>
            <person name="Wu L."/>
            <person name="Ma J."/>
        </authorList>
    </citation>
    <scope>NUCLEOTIDE SEQUENCE [LARGE SCALE GENOMIC DNA]</scope>
    <source>
        <strain evidence="6">KCTC 62575</strain>
    </source>
</reference>
<dbReference type="GO" id="GO:0015628">
    <property type="term" value="P:protein secretion by the type II secretion system"/>
    <property type="evidence" value="ECO:0007669"/>
    <property type="project" value="InterPro"/>
</dbReference>
<protein>
    <submittedName>
        <fullName evidence="4">Prepilin-type N-terminal cleavage/methylation domain-containing protein</fullName>
    </submittedName>
    <submittedName>
        <fullName evidence="3">Type IV pilin protein</fullName>
    </submittedName>
</protein>
<evidence type="ECO:0000256" key="1">
    <source>
        <dbReference type="ARBA" id="ARBA00022481"/>
    </source>
</evidence>
<dbReference type="PROSITE" id="PS00409">
    <property type="entry name" value="PROKAR_NTER_METHYL"/>
    <property type="match status" value="1"/>
</dbReference>
<dbReference type="InterPro" id="IPR000983">
    <property type="entry name" value="Bac_GSPG_pilin"/>
</dbReference>
<accession>A0A371YUR5</accession>
<evidence type="ECO:0000313" key="3">
    <source>
        <dbReference type="EMBL" id="MFC2994089.1"/>
    </source>
</evidence>
<proteinExistence type="predicted"/>
<dbReference type="PRINTS" id="PR00813">
    <property type="entry name" value="BCTERIALGSPG"/>
</dbReference>
<dbReference type="EMBL" id="PYIX02000002">
    <property type="protein sequence ID" value="RFC85197.1"/>
    <property type="molecule type" value="Genomic_DNA"/>
</dbReference>
<dbReference type="EMBL" id="JBHRSF010000005">
    <property type="protein sequence ID" value="MFC2994089.1"/>
    <property type="molecule type" value="Genomic_DNA"/>
</dbReference>
<evidence type="ECO:0000256" key="2">
    <source>
        <dbReference type="SAM" id="Phobius"/>
    </source>
</evidence>
<keyword evidence="6" id="KW-1185">Reference proteome</keyword>
<dbReference type="GO" id="GO:0015627">
    <property type="term" value="C:type II protein secretion system complex"/>
    <property type="evidence" value="ECO:0007669"/>
    <property type="project" value="InterPro"/>
</dbReference>
<dbReference type="InterPro" id="IPR031982">
    <property type="entry name" value="PilE-like"/>
</dbReference>
<reference evidence="4 5" key="2">
    <citation type="submission" date="2018-08" db="EMBL/GenBank/DDBJ databases">
        <title>The draft genome of Acinetobacter sichuanensis strain WCHAc060041.</title>
        <authorList>
            <person name="Qin J."/>
            <person name="Feng Y."/>
            <person name="Zong Z."/>
        </authorList>
    </citation>
    <scope>NUCLEOTIDE SEQUENCE [LARGE SCALE GENOMIC DNA]</scope>
    <source>
        <strain evidence="4 5">WCHAc060041</strain>
    </source>
</reference>
<dbReference type="Pfam" id="PF07963">
    <property type="entry name" value="N_methyl"/>
    <property type="match status" value="1"/>
</dbReference>
<dbReference type="OrthoDB" id="6712498at2"/>
<dbReference type="InterPro" id="IPR012902">
    <property type="entry name" value="N_methyl_site"/>
</dbReference>
<dbReference type="InterPro" id="IPR045584">
    <property type="entry name" value="Pilin-like"/>
</dbReference>